<dbReference type="OrthoDB" id="193263at2759"/>
<dbReference type="PROSITE" id="PS50865">
    <property type="entry name" value="ZF_MYND_2"/>
    <property type="match status" value="1"/>
</dbReference>
<comment type="caution">
    <text evidence="8">The sequence shown here is derived from an EMBL/GenBank/DDBJ whole genome shotgun (WGS) entry which is preliminary data.</text>
</comment>
<dbReference type="Pfam" id="PF08238">
    <property type="entry name" value="Sel1"/>
    <property type="match status" value="2"/>
</dbReference>
<dbReference type="GO" id="GO:0008270">
    <property type="term" value="F:zinc ion binding"/>
    <property type="evidence" value="ECO:0007669"/>
    <property type="project" value="UniProtKB-KW"/>
</dbReference>
<dbReference type="Gene3D" id="6.10.140.2220">
    <property type="match status" value="1"/>
</dbReference>
<comment type="similarity">
    <text evidence="4">Belongs to the sel-1 family.</text>
</comment>
<feature type="compositionally biased region" description="Basic and acidic residues" evidence="6">
    <location>
        <begin position="17"/>
        <end position="32"/>
    </location>
</feature>
<dbReference type="SUPFAM" id="SSF81901">
    <property type="entry name" value="HCP-like"/>
    <property type="match status" value="1"/>
</dbReference>
<dbReference type="SMART" id="SM00671">
    <property type="entry name" value="SEL1"/>
    <property type="match status" value="2"/>
</dbReference>
<evidence type="ECO:0000256" key="5">
    <source>
        <dbReference type="PROSITE-ProRule" id="PRU00134"/>
    </source>
</evidence>
<dbReference type="eggNOG" id="ENOG502SE8Q">
    <property type="taxonomic scope" value="Eukaryota"/>
</dbReference>
<dbReference type="PANTHER" id="PTHR11102:SF147">
    <property type="entry name" value="SEL1L ADAPTOR SUBUNIT OF ERAD E3 UBIQUITIN LIGASE"/>
    <property type="match status" value="1"/>
</dbReference>
<evidence type="ECO:0000256" key="4">
    <source>
        <dbReference type="ARBA" id="ARBA00038101"/>
    </source>
</evidence>
<sequence length="320" mass="34321">VGPPDPSSKGVRPDAGVGEREDNMYKAEESRGGHTGRTGGLDPGRVTQTKGGRLASGRAGAGRGTWARALGTQTKGGRLAALVLSFPVTGLLQNIPQARHMHTLSLPPPSSARPRTPHTMSCVPVADGGAEVCANCGKQGSDIVKLKNCTACRLVKYCGVDCQRAHRKQHKRACKQRAAELKDEQLYSQAHPNNDADVLVMIQARVEKKDPVAINDLGEQYCHGELGLQKDMQKAVKLWTEAAVLGSDGAHFNLGNAYYHGKDGVEQDMAKAIQFWGKAAMRGHVEGRHNLGIIEGEKGNWDRAARHLLDLSESGVQGFG</sequence>
<feature type="compositionally biased region" description="Low complexity" evidence="6">
    <location>
        <begin position="51"/>
        <end position="60"/>
    </location>
</feature>
<evidence type="ECO:0000256" key="3">
    <source>
        <dbReference type="ARBA" id="ARBA00022833"/>
    </source>
</evidence>
<keyword evidence="9" id="KW-1185">Reference proteome</keyword>
<evidence type="ECO:0000256" key="2">
    <source>
        <dbReference type="ARBA" id="ARBA00022771"/>
    </source>
</evidence>
<dbReference type="AlphaFoldDB" id="K0RFB8"/>
<feature type="compositionally biased region" description="Gly residues" evidence="6">
    <location>
        <begin position="33"/>
        <end position="42"/>
    </location>
</feature>
<dbReference type="Gene3D" id="1.25.40.10">
    <property type="entry name" value="Tetratricopeptide repeat domain"/>
    <property type="match status" value="1"/>
</dbReference>
<gene>
    <name evidence="8" type="ORF">THAOC_36187</name>
</gene>
<dbReference type="GO" id="GO:0036503">
    <property type="term" value="P:ERAD pathway"/>
    <property type="evidence" value="ECO:0007669"/>
    <property type="project" value="TreeGrafter"/>
</dbReference>
<dbReference type="InterPro" id="IPR002893">
    <property type="entry name" value="Znf_MYND"/>
</dbReference>
<dbReference type="PROSITE" id="PS01360">
    <property type="entry name" value="ZF_MYND_1"/>
    <property type="match status" value="1"/>
</dbReference>
<feature type="non-terminal residue" evidence="8">
    <location>
        <position position="1"/>
    </location>
</feature>
<evidence type="ECO:0000313" key="9">
    <source>
        <dbReference type="Proteomes" id="UP000266841"/>
    </source>
</evidence>
<organism evidence="8 9">
    <name type="scientific">Thalassiosira oceanica</name>
    <name type="common">Marine diatom</name>
    <dbReference type="NCBI Taxonomy" id="159749"/>
    <lineage>
        <taxon>Eukaryota</taxon>
        <taxon>Sar</taxon>
        <taxon>Stramenopiles</taxon>
        <taxon>Ochrophyta</taxon>
        <taxon>Bacillariophyta</taxon>
        <taxon>Coscinodiscophyceae</taxon>
        <taxon>Thalassiosirophycidae</taxon>
        <taxon>Thalassiosirales</taxon>
        <taxon>Thalassiosiraceae</taxon>
        <taxon>Thalassiosira</taxon>
    </lineage>
</organism>
<evidence type="ECO:0000256" key="6">
    <source>
        <dbReference type="SAM" id="MobiDB-lite"/>
    </source>
</evidence>
<keyword evidence="2 5" id="KW-0863">Zinc-finger</keyword>
<dbReference type="InterPro" id="IPR006597">
    <property type="entry name" value="Sel1-like"/>
</dbReference>
<dbReference type="SUPFAM" id="SSF144232">
    <property type="entry name" value="HIT/MYND zinc finger-like"/>
    <property type="match status" value="1"/>
</dbReference>
<dbReference type="PANTHER" id="PTHR11102">
    <property type="entry name" value="SEL-1-LIKE PROTEIN"/>
    <property type="match status" value="1"/>
</dbReference>
<dbReference type="InterPro" id="IPR011990">
    <property type="entry name" value="TPR-like_helical_dom_sf"/>
</dbReference>
<dbReference type="GO" id="GO:0005789">
    <property type="term" value="C:endoplasmic reticulum membrane"/>
    <property type="evidence" value="ECO:0007669"/>
    <property type="project" value="TreeGrafter"/>
</dbReference>
<proteinExistence type="inferred from homology"/>
<feature type="domain" description="MYND-type" evidence="7">
    <location>
        <begin position="133"/>
        <end position="174"/>
    </location>
</feature>
<dbReference type="Pfam" id="PF01753">
    <property type="entry name" value="zf-MYND"/>
    <property type="match status" value="1"/>
</dbReference>
<feature type="region of interest" description="Disordered" evidence="6">
    <location>
        <begin position="1"/>
        <end position="60"/>
    </location>
</feature>
<evidence type="ECO:0000313" key="8">
    <source>
        <dbReference type="EMBL" id="EJK45207.1"/>
    </source>
</evidence>
<evidence type="ECO:0000256" key="1">
    <source>
        <dbReference type="ARBA" id="ARBA00022723"/>
    </source>
</evidence>
<name>K0RFB8_THAOC</name>
<dbReference type="EMBL" id="AGNL01048694">
    <property type="protein sequence ID" value="EJK45207.1"/>
    <property type="molecule type" value="Genomic_DNA"/>
</dbReference>
<accession>K0RFB8</accession>
<evidence type="ECO:0000259" key="7">
    <source>
        <dbReference type="PROSITE" id="PS50865"/>
    </source>
</evidence>
<reference evidence="8 9" key="1">
    <citation type="journal article" date="2012" name="Genome Biol.">
        <title>Genome and low-iron response of an oceanic diatom adapted to chronic iron limitation.</title>
        <authorList>
            <person name="Lommer M."/>
            <person name="Specht M."/>
            <person name="Roy A.S."/>
            <person name="Kraemer L."/>
            <person name="Andreson R."/>
            <person name="Gutowska M.A."/>
            <person name="Wolf J."/>
            <person name="Bergner S.V."/>
            <person name="Schilhabel M.B."/>
            <person name="Klostermeier U.C."/>
            <person name="Beiko R.G."/>
            <person name="Rosenstiel P."/>
            <person name="Hippler M."/>
            <person name="Laroche J."/>
        </authorList>
    </citation>
    <scope>NUCLEOTIDE SEQUENCE [LARGE SCALE GENOMIC DNA]</scope>
    <source>
        <strain evidence="8 9">CCMP1005</strain>
    </source>
</reference>
<dbReference type="Proteomes" id="UP000266841">
    <property type="component" value="Unassembled WGS sequence"/>
</dbReference>
<keyword evidence="3" id="KW-0862">Zinc</keyword>
<keyword evidence="1" id="KW-0479">Metal-binding</keyword>
<protein>
    <recommendedName>
        <fullName evidence="7">MYND-type domain-containing protein</fullName>
    </recommendedName>
</protein>
<dbReference type="InterPro" id="IPR050767">
    <property type="entry name" value="Sel1_AlgK"/>
</dbReference>